<feature type="region of interest" description="Disordered" evidence="1">
    <location>
        <begin position="129"/>
        <end position="149"/>
    </location>
</feature>
<feature type="region of interest" description="Disordered" evidence="1">
    <location>
        <begin position="97"/>
        <end position="117"/>
    </location>
</feature>
<comment type="caution">
    <text evidence="2">The sequence shown here is derived from an EMBL/GenBank/DDBJ whole genome shotgun (WGS) entry which is preliminary data.</text>
</comment>
<proteinExistence type="predicted"/>
<evidence type="ECO:0000256" key="1">
    <source>
        <dbReference type="SAM" id="MobiDB-lite"/>
    </source>
</evidence>
<dbReference type="EMBL" id="JAHLQT010037514">
    <property type="protein sequence ID" value="KAG7157423.1"/>
    <property type="molecule type" value="Genomic_DNA"/>
</dbReference>
<organism evidence="2 3">
    <name type="scientific">Homarus americanus</name>
    <name type="common">American lobster</name>
    <dbReference type="NCBI Taxonomy" id="6706"/>
    <lineage>
        <taxon>Eukaryota</taxon>
        <taxon>Metazoa</taxon>
        <taxon>Ecdysozoa</taxon>
        <taxon>Arthropoda</taxon>
        <taxon>Crustacea</taxon>
        <taxon>Multicrustacea</taxon>
        <taxon>Malacostraca</taxon>
        <taxon>Eumalacostraca</taxon>
        <taxon>Eucarida</taxon>
        <taxon>Decapoda</taxon>
        <taxon>Pleocyemata</taxon>
        <taxon>Astacidea</taxon>
        <taxon>Nephropoidea</taxon>
        <taxon>Nephropidae</taxon>
        <taxon>Homarus</taxon>
    </lineage>
</organism>
<keyword evidence="3" id="KW-1185">Reference proteome</keyword>
<protein>
    <submittedName>
        <fullName evidence="2">Uncharacterized protein</fullName>
    </submittedName>
</protein>
<evidence type="ECO:0000313" key="2">
    <source>
        <dbReference type="EMBL" id="KAG7157423.1"/>
    </source>
</evidence>
<accession>A0A8J5JMX3</accession>
<name>A0A8J5JMX3_HOMAM</name>
<dbReference type="Proteomes" id="UP000747542">
    <property type="component" value="Unassembled WGS sequence"/>
</dbReference>
<gene>
    <name evidence="2" type="ORF">Hamer_G005848</name>
</gene>
<reference evidence="2" key="1">
    <citation type="journal article" date="2021" name="Sci. Adv.">
        <title>The American lobster genome reveals insights on longevity, neural, and immune adaptations.</title>
        <authorList>
            <person name="Polinski J.M."/>
            <person name="Zimin A.V."/>
            <person name="Clark K.F."/>
            <person name="Kohn A.B."/>
            <person name="Sadowski N."/>
            <person name="Timp W."/>
            <person name="Ptitsyn A."/>
            <person name="Khanna P."/>
            <person name="Romanova D.Y."/>
            <person name="Williams P."/>
            <person name="Greenwood S.J."/>
            <person name="Moroz L.L."/>
            <person name="Walt D.R."/>
            <person name="Bodnar A.G."/>
        </authorList>
    </citation>
    <scope>NUCLEOTIDE SEQUENCE</scope>
    <source>
        <strain evidence="2">GMGI-L3</strain>
    </source>
</reference>
<dbReference type="AlphaFoldDB" id="A0A8J5JMX3"/>
<evidence type="ECO:0000313" key="3">
    <source>
        <dbReference type="Proteomes" id="UP000747542"/>
    </source>
</evidence>
<sequence>MVEQTSRAMTSSPVVCLIGETEALQFTPHNQSFPHSYTSQSFLSTPTSVIALTPTHLSESFITPTHHNESFHLLHIPNESLPHSYTSRDLPSLLHITVSPSHTPTHHSESFPHSYTSQRDLPSLLHITVSPSHTPTHHSEPFSHSYASQ</sequence>